<dbReference type="InterPro" id="IPR051535">
    <property type="entry name" value="Siderophore_ABC-ATPase"/>
</dbReference>
<dbReference type="GO" id="GO:0005524">
    <property type="term" value="F:ATP binding"/>
    <property type="evidence" value="ECO:0007669"/>
    <property type="project" value="UniProtKB-KW"/>
</dbReference>
<dbReference type="InterPro" id="IPR017871">
    <property type="entry name" value="ABC_transporter-like_CS"/>
</dbReference>
<dbReference type="SUPFAM" id="SSF52540">
    <property type="entry name" value="P-loop containing nucleoside triphosphate hydrolases"/>
    <property type="match status" value="1"/>
</dbReference>
<dbReference type="Gene3D" id="3.40.50.300">
    <property type="entry name" value="P-loop containing nucleotide triphosphate hydrolases"/>
    <property type="match status" value="1"/>
</dbReference>
<dbReference type="PANTHER" id="PTHR42771:SF4">
    <property type="entry name" value="IRON(3+)-HYDROXAMATE IMPORT ATP-BINDING PROTEIN FHUC"/>
    <property type="match status" value="1"/>
</dbReference>
<keyword evidence="5" id="KW-0547">Nucleotide-binding</keyword>
<evidence type="ECO:0000313" key="12">
    <source>
        <dbReference type="Proteomes" id="UP001597180"/>
    </source>
</evidence>
<dbReference type="EMBL" id="JBHTLU010000019">
    <property type="protein sequence ID" value="MFD1221534.1"/>
    <property type="molecule type" value="Genomic_DNA"/>
</dbReference>
<evidence type="ECO:0000313" key="11">
    <source>
        <dbReference type="EMBL" id="MFD1221534.1"/>
    </source>
</evidence>
<keyword evidence="6 11" id="KW-0067">ATP-binding</keyword>
<dbReference type="RefSeq" id="WP_345585548.1">
    <property type="nucleotide sequence ID" value="NZ_BAABJG010000003.1"/>
</dbReference>
<evidence type="ECO:0000256" key="1">
    <source>
        <dbReference type="ARBA" id="ARBA00004202"/>
    </source>
</evidence>
<keyword evidence="8" id="KW-0406">Ion transport</keyword>
<keyword evidence="9" id="KW-0472">Membrane</keyword>
<dbReference type="PANTHER" id="PTHR42771">
    <property type="entry name" value="IRON(3+)-HYDROXAMATE IMPORT ATP-BINDING PROTEIN FHUC"/>
    <property type="match status" value="1"/>
</dbReference>
<accession>A0ABW3UMM9</accession>
<evidence type="ECO:0000256" key="8">
    <source>
        <dbReference type="ARBA" id="ARBA00023065"/>
    </source>
</evidence>
<evidence type="ECO:0000256" key="3">
    <source>
        <dbReference type="ARBA" id="ARBA00022475"/>
    </source>
</evidence>
<dbReference type="InterPro" id="IPR003439">
    <property type="entry name" value="ABC_transporter-like_ATP-bd"/>
</dbReference>
<gene>
    <name evidence="11" type="ORF">ACFQ4B_15565</name>
</gene>
<sequence>MISMAMHDISVQYNGRTVINKLNWHIDSGNIYSILGPNGCGKSTLLKSISSQLKVQTGFIHLDGKALNSITPRQLARQMAVLQQSQEKLPELTIRTLVGYGRFPHKPVWERLGKEDEAIIDWALAQTGTEAYAGRKLASLSGGERQRVWIAMALAQQPGILLLDEPTTYLDVSHQLEIMELIKEINRSYGVTIIMVLHDINHAAAFSDEIAVMKQGGLYASGTPEEVITASMLADVFGVRARMDWDSESGRPSCLITGLVEKKAPDRNREELFQPFSRS</sequence>
<proteinExistence type="predicted"/>
<keyword evidence="12" id="KW-1185">Reference proteome</keyword>
<dbReference type="InterPro" id="IPR003593">
    <property type="entry name" value="AAA+_ATPase"/>
</dbReference>
<dbReference type="CDD" id="cd03214">
    <property type="entry name" value="ABC_Iron-Siderophores_B12_Hemin"/>
    <property type="match status" value="1"/>
</dbReference>
<protein>
    <submittedName>
        <fullName evidence="11">ABC transporter ATP-binding protein</fullName>
    </submittedName>
</protein>
<feature type="domain" description="ABC transporter" evidence="10">
    <location>
        <begin position="4"/>
        <end position="240"/>
    </location>
</feature>
<keyword evidence="2" id="KW-0813">Transport</keyword>
<evidence type="ECO:0000256" key="9">
    <source>
        <dbReference type="ARBA" id="ARBA00023136"/>
    </source>
</evidence>
<organism evidence="11 12">
    <name type="scientific">Paenibacillus vulneris</name>
    <dbReference type="NCBI Taxonomy" id="1133364"/>
    <lineage>
        <taxon>Bacteria</taxon>
        <taxon>Bacillati</taxon>
        <taxon>Bacillota</taxon>
        <taxon>Bacilli</taxon>
        <taxon>Bacillales</taxon>
        <taxon>Paenibacillaceae</taxon>
        <taxon>Paenibacillus</taxon>
    </lineage>
</organism>
<dbReference type="InterPro" id="IPR027417">
    <property type="entry name" value="P-loop_NTPase"/>
</dbReference>
<dbReference type="PROSITE" id="PS50893">
    <property type="entry name" value="ABC_TRANSPORTER_2"/>
    <property type="match status" value="1"/>
</dbReference>
<evidence type="ECO:0000256" key="2">
    <source>
        <dbReference type="ARBA" id="ARBA00022448"/>
    </source>
</evidence>
<name>A0ABW3UMM9_9BACL</name>
<dbReference type="Pfam" id="PF00005">
    <property type="entry name" value="ABC_tran"/>
    <property type="match status" value="1"/>
</dbReference>
<keyword evidence="7" id="KW-0408">Iron</keyword>
<dbReference type="SMART" id="SM00382">
    <property type="entry name" value="AAA"/>
    <property type="match status" value="1"/>
</dbReference>
<reference evidence="12" key="1">
    <citation type="journal article" date="2019" name="Int. J. Syst. Evol. Microbiol.">
        <title>The Global Catalogue of Microorganisms (GCM) 10K type strain sequencing project: providing services to taxonomists for standard genome sequencing and annotation.</title>
        <authorList>
            <consortium name="The Broad Institute Genomics Platform"/>
            <consortium name="The Broad Institute Genome Sequencing Center for Infectious Disease"/>
            <person name="Wu L."/>
            <person name="Ma J."/>
        </authorList>
    </citation>
    <scope>NUCLEOTIDE SEQUENCE [LARGE SCALE GENOMIC DNA]</scope>
    <source>
        <strain evidence="12">CCUG 53270</strain>
    </source>
</reference>
<evidence type="ECO:0000256" key="4">
    <source>
        <dbReference type="ARBA" id="ARBA00022496"/>
    </source>
</evidence>
<comment type="caution">
    <text evidence="11">The sequence shown here is derived from an EMBL/GenBank/DDBJ whole genome shotgun (WGS) entry which is preliminary data.</text>
</comment>
<dbReference type="Proteomes" id="UP001597180">
    <property type="component" value="Unassembled WGS sequence"/>
</dbReference>
<evidence type="ECO:0000256" key="5">
    <source>
        <dbReference type="ARBA" id="ARBA00022741"/>
    </source>
</evidence>
<keyword evidence="3" id="KW-1003">Cell membrane</keyword>
<keyword evidence="4" id="KW-0410">Iron transport</keyword>
<dbReference type="PROSITE" id="PS00211">
    <property type="entry name" value="ABC_TRANSPORTER_1"/>
    <property type="match status" value="1"/>
</dbReference>
<comment type="subcellular location">
    <subcellularLocation>
        <location evidence="1">Cell membrane</location>
        <topology evidence="1">Peripheral membrane protein</topology>
    </subcellularLocation>
</comment>
<evidence type="ECO:0000256" key="7">
    <source>
        <dbReference type="ARBA" id="ARBA00023004"/>
    </source>
</evidence>
<evidence type="ECO:0000259" key="10">
    <source>
        <dbReference type="PROSITE" id="PS50893"/>
    </source>
</evidence>
<evidence type="ECO:0000256" key="6">
    <source>
        <dbReference type="ARBA" id="ARBA00022840"/>
    </source>
</evidence>